<evidence type="ECO:0000313" key="3">
    <source>
        <dbReference type="Proteomes" id="UP000469523"/>
    </source>
</evidence>
<accession>A0A6N7Y156</accession>
<reference evidence="2 3" key="1">
    <citation type="submission" date="2019-09" db="EMBL/GenBank/DDBJ databases">
        <title>In-depth cultivation of the pig gut microbiome towards novel bacterial diversity and tailored functional studies.</title>
        <authorList>
            <person name="Wylensek D."/>
            <person name="Hitch T.C.A."/>
            <person name="Clavel T."/>
        </authorList>
    </citation>
    <scope>NUCLEOTIDE SEQUENCE [LARGE SCALE GENOMIC DNA]</scope>
    <source>
        <strain evidence="2 3">WCA3-693-APC-4?</strain>
    </source>
</reference>
<gene>
    <name evidence="2" type="ORF">FYJ83_12175</name>
</gene>
<comment type="caution">
    <text evidence="2">The sequence shown here is derived from an EMBL/GenBank/DDBJ whole genome shotgun (WGS) entry which is preliminary data.</text>
</comment>
<dbReference type="RefSeq" id="WP_154440886.1">
    <property type="nucleotide sequence ID" value="NZ_VUNQ01000027.1"/>
</dbReference>
<dbReference type="Pfam" id="PF09983">
    <property type="entry name" value="JetD_C"/>
    <property type="match status" value="1"/>
</dbReference>
<dbReference type="AlphaFoldDB" id="A0A6N7Y156"/>
<sequence length="342" mass="40643">MSTKDRILKYLKSHKNNTIQLNQLENILSGEESYLDFTSIIEDLMENRILKPVKEHGTNGKVIPLYNTYRIIKASLRETINDEIQRNSIEFNPDINLDIYFSLKEEEWEKDLQYIKIMDDYLVKNGLPSDYGTSSERSFQIVGNEKWIDEEGGKKILERIKLWEKFKIITNPDPLMFAINPFRFKESSHIHLVVENKTTFYNLIDSINKSQFTSLIYRAGWKITANIHKLYNQLGLENDLHKIYYFGDIDAEGISIWYSIYEKYNIELALPFYKALFNKNYSIGKENQQRNEKAIDKFTEYFLEEGKSKINKLFEDGGYLPQEALEKEELERIWRNEIWEFP</sequence>
<dbReference type="Proteomes" id="UP000469523">
    <property type="component" value="Unassembled WGS sequence"/>
</dbReference>
<organism evidence="2 3">
    <name type="scientific">Tissierella pigra</name>
    <dbReference type="NCBI Taxonomy" id="2607614"/>
    <lineage>
        <taxon>Bacteria</taxon>
        <taxon>Bacillati</taxon>
        <taxon>Bacillota</taxon>
        <taxon>Tissierellia</taxon>
        <taxon>Tissierellales</taxon>
        <taxon>Tissierellaceae</taxon>
        <taxon>Tissierella</taxon>
    </lineage>
</organism>
<dbReference type="InterPro" id="IPR024534">
    <property type="entry name" value="JetD_C"/>
</dbReference>
<proteinExistence type="predicted"/>
<feature type="domain" description="Wadjet protein JetD C-terminal" evidence="1">
    <location>
        <begin position="192"/>
        <end position="325"/>
    </location>
</feature>
<dbReference type="EMBL" id="VUNQ01000027">
    <property type="protein sequence ID" value="MSU02228.1"/>
    <property type="molecule type" value="Genomic_DNA"/>
</dbReference>
<protein>
    <submittedName>
        <fullName evidence="2">DUF2399 domain-containing protein</fullName>
    </submittedName>
</protein>
<evidence type="ECO:0000313" key="2">
    <source>
        <dbReference type="EMBL" id="MSU02228.1"/>
    </source>
</evidence>
<keyword evidence="3" id="KW-1185">Reference proteome</keyword>
<evidence type="ECO:0000259" key="1">
    <source>
        <dbReference type="Pfam" id="PF09983"/>
    </source>
</evidence>
<name>A0A6N7Y156_9FIRM</name>